<keyword evidence="1" id="KW-0732">Signal</keyword>
<feature type="signal peptide" evidence="1">
    <location>
        <begin position="1"/>
        <end position="19"/>
    </location>
</feature>
<feature type="chain" id="PRO_5002435411" evidence="1">
    <location>
        <begin position="20"/>
        <end position="38"/>
    </location>
</feature>
<reference evidence="2" key="1">
    <citation type="submission" date="2014-11" db="EMBL/GenBank/DDBJ databases">
        <authorList>
            <person name="Amaro Gonzalez C."/>
        </authorList>
    </citation>
    <scope>NUCLEOTIDE SEQUENCE</scope>
</reference>
<sequence length="38" mass="4570">MLIRWSCFMLLKFEALATAKCLHTLHKFEVWTYRGVKP</sequence>
<organism evidence="2">
    <name type="scientific">Anguilla anguilla</name>
    <name type="common">European freshwater eel</name>
    <name type="synonym">Muraena anguilla</name>
    <dbReference type="NCBI Taxonomy" id="7936"/>
    <lineage>
        <taxon>Eukaryota</taxon>
        <taxon>Metazoa</taxon>
        <taxon>Chordata</taxon>
        <taxon>Craniata</taxon>
        <taxon>Vertebrata</taxon>
        <taxon>Euteleostomi</taxon>
        <taxon>Actinopterygii</taxon>
        <taxon>Neopterygii</taxon>
        <taxon>Teleostei</taxon>
        <taxon>Anguilliformes</taxon>
        <taxon>Anguillidae</taxon>
        <taxon>Anguilla</taxon>
    </lineage>
</organism>
<name>A0A0E9XCF3_ANGAN</name>
<accession>A0A0E9XCF3</accession>
<proteinExistence type="predicted"/>
<reference evidence="2" key="2">
    <citation type="journal article" date="2015" name="Fish Shellfish Immunol.">
        <title>Early steps in the European eel (Anguilla anguilla)-Vibrio vulnificus interaction in the gills: Role of the RtxA13 toxin.</title>
        <authorList>
            <person name="Callol A."/>
            <person name="Pajuelo D."/>
            <person name="Ebbesson L."/>
            <person name="Teles M."/>
            <person name="MacKenzie S."/>
            <person name="Amaro C."/>
        </authorList>
    </citation>
    <scope>NUCLEOTIDE SEQUENCE</scope>
</reference>
<protein>
    <submittedName>
        <fullName evidence="2">Uncharacterized protein</fullName>
    </submittedName>
</protein>
<dbReference type="AlphaFoldDB" id="A0A0E9XCF3"/>
<evidence type="ECO:0000313" key="2">
    <source>
        <dbReference type="EMBL" id="JAI00137.1"/>
    </source>
</evidence>
<evidence type="ECO:0000256" key="1">
    <source>
        <dbReference type="SAM" id="SignalP"/>
    </source>
</evidence>
<dbReference type="EMBL" id="GBXM01008441">
    <property type="protein sequence ID" value="JAI00137.1"/>
    <property type="molecule type" value="Transcribed_RNA"/>
</dbReference>